<dbReference type="Proteomes" id="UP001597189">
    <property type="component" value="Unassembled WGS sequence"/>
</dbReference>
<protein>
    <submittedName>
        <fullName evidence="1">Uncharacterized protein</fullName>
    </submittedName>
</protein>
<accession>A0ABW4D0Z5</accession>
<comment type="caution">
    <text evidence="1">The sequence shown here is derived from an EMBL/GenBank/DDBJ whole genome shotgun (WGS) entry which is preliminary data.</text>
</comment>
<sequence length="111" mass="13029">MLSSTNILDRVKTDPTSKGIDEAVINYAVSDATEAVKTYRLNKDIVEYATYLYARHLLFIRVLKHRERFKVVKAENGEYTKFDDANGDDAWDEFQRLLKEQKYGQKTVHFY</sequence>
<reference evidence="2" key="1">
    <citation type="journal article" date="2019" name="Int. J. Syst. Evol. Microbiol.">
        <title>The Global Catalogue of Microorganisms (GCM) 10K type strain sequencing project: providing services to taxonomists for standard genome sequencing and annotation.</title>
        <authorList>
            <consortium name="The Broad Institute Genomics Platform"/>
            <consortium name="The Broad Institute Genome Sequencing Center for Infectious Disease"/>
            <person name="Wu L."/>
            <person name="Ma J."/>
        </authorList>
    </citation>
    <scope>NUCLEOTIDE SEQUENCE [LARGE SCALE GENOMIC DNA]</scope>
    <source>
        <strain evidence="2">CCM 8979</strain>
    </source>
</reference>
<evidence type="ECO:0000313" key="1">
    <source>
        <dbReference type="EMBL" id="MFD1455231.1"/>
    </source>
</evidence>
<dbReference type="EMBL" id="JBHTOD010000004">
    <property type="protein sequence ID" value="MFD1455231.1"/>
    <property type="molecule type" value="Genomic_DNA"/>
</dbReference>
<proteinExistence type="predicted"/>
<gene>
    <name evidence="1" type="ORF">ACFQ44_05970</name>
</gene>
<evidence type="ECO:0000313" key="2">
    <source>
        <dbReference type="Proteomes" id="UP001597189"/>
    </source>
</evidence>
<dbReference type="RefSeq" id="WP_203644508.1">
    <property type="nucleotide sequence ID" value="NZ_BOLN01000004.1"/>
</dbReference>
<keyword evidence="2" id="KW-1185">Reference proteome</keyword>
<name>A0ABW4D0Z5_9LACO</name>
<organism evidence="1 2">
    <name type="scientific">Levilactobacillus lanxiensis</name>
    <dbReference type="NCBI Taxonomy" id="2799568"/>
    <lineage>
        <taxon>Bacteria</taxon>
        <taxon>Bacillati</taxon>
        <taxon>Bacillota</taxon>
        <taxon>Bacilli</taxon>
        <taxon>Lactobacillales</taxon>
        <taxon>Lactobacillaceae</taxon>
        <taxon>Levilactobacillus</taxon>
    </lineage>
</organism>